<dbReference type="AlphaFoldDB" id="D6GR01"/>
<dbReference type="EC" id="4.1.1.65" evidence="5"/>
<dbReference type="InterPro" id="IPR003817">
    <property type="entry name" value="PS_Dcarbxylase"/>
</dbReference>
<reference evidence="6" key="1">
    <citation type="submission" date="2010-12" db="EMBL/GenBank/DDBJ databases">
        <title>The genome sequence of Filifactor alocis strain ATCC 35896.</title>
        <authorList>
            <consortium name="The Broad Institute Genome Sequencing Platform"/>
            <person name="Ward D."/>
            <person name="Earl A."/>
            <person name="Feldgarden M."/>
            <person name="Young S.K."/>
            <person name="Gargeya S."/>
            <person name="Zeng Q."/>
            <person name="Alvarado L."/>
            <person name="Berlin A."/>
            <person name="Bochicchio J."/>
            <person name="Chapman S.B."/>
            <person name="Chen Z."/>
            <person name="Freedman E."/>
            <person name="Gellesch M."/>
            <person name="Goldberg J."/>
            <person name="Griggs A."/>
            <person name="Gujja S."/>
            <person name="Heilman E."/>
            <person name="Heiman D."/>
            <person name="Howarth C."/>
            <person name="Mehta T."/>
            <person name="Neiman D."/>
            <person name="Pearson M."/>
            <person name="Roberts A."/>
            <person name="Saif S."/>
            <person name="Shea T."/>
            <person name="Shenoy N."/>
            <person name="Sisk P."/>
            <person name="Stolte C."/>
            <person name="Sykes S."/>
            <person name="White J."/>
            <person name="Yandava C."/>
            <person name="Izard J."/>
            <person name="Blanton J.M."/>
            <person name="Baranova O.V."/>
            <person name="Tanner A.C."/>
            <person name="Dewhirst F.E."/>
            <person name="Haas B."/>
            <person name="Nusbaum C."/>
            <person name="Birren B."/>
        </authorList>
    </citation>
    <scope>NUCLEOTIDE SEQUENCE [LARGE SCALE GENOMIC DNA]</scope>
    <source>
        <strain evidence="6">ATCC 35896 / D40 B5</strain>
    </source>
</reference>
<evidence type="ECO:0000256" key="4">
    <source>
        <dbReference type="ARBA" id="ARBA00023317"/>
    </source>
</evidence>
<dbReference type="HOGENOM" id="CLU_029061_2_2_9"/>
<dbReference type="PANTHER" id="PTHR10067">
    <property type="entry name" value="PHOSPHATIDYLSERINE DECARBOXYLASE"/>
    <property type="match status" value="1"/>
</dbReference>
<dbReference type="GO" id="GO:0004609">
    <property type="term" value="F:phosphatidylserine decarboxylase activity"/>
    <property type="evidence" value="ECO:0007669"/>
    <property type="project" value="UniProtKB-EC"/>
</dbReference>
<keyword evidence="6" id="KW-1185">Reference proteome</keyword>
<gene>
    <name evidence="5" type="primary">psd</name>
    <name evidence="5" type="ordered locus">HMPREF0389_00004</name>
</gene>
<accession>D6GR01</accession>
<protein>
    <submittedName>
        <fullName evidence="5">Phosphatidylserine decarboxylase</fullName>
        <ecNumber evidence="5">4.1.1.65</ecNumber>
    </submittedName>
</protein>
<sequence length="287" mass="33460">MKRIYDRKNQKFYQEQQFGEGVLHFLYESFLGRILLKMAVNPWFSKFFAIYYDSSFSQRKIVPFVQKYHICMEEYEESSYRSFNDFFIRKKKKEYLDMKPDEGSLISPADSKLSVYFVTSDVKLSIKGHSYTLGELLRDEELSQFFRNGICLVFRLGVQDYHRYCHVASGKIVKEKKIKGCLHTVSSVSKNHKIFVENKREYQVVQTETMGMFVQMEIGALLVGEIVNRKKADVVQGEEKGYFSFGGSTVVILIPEKRVRLEDDILRNALDGTEIKVNYAEKIGVIV</sequence>
<keyword evidence="4" id="KW-0670">Pyruvate</keyword>
<keyword evidence="2" id="KW-0865">Zymogen</keyword>
<keyword evidence="1" id="KW-0210">Decarboxylase</keyword>
<dbReference type="Proteomes" id="UP000007468">
    <property type="component" value="Chromosome"/>
</dbReference>
<evidence type="ECO:0000256" key="3">
    <source>
        <dbReference type="ARBA" id="ARBA00023239"/>
    </source>
</evidence>
<evidence type="ECO:0000313" key="5">
    <source>
        <dbReference type="EMBL" id="EFE28092.2"/>
    </source>
</evidence>
<evidence type="ECO:0000313" key="6">
    <source>
        <dbReference type="Proteomes" id="UP000007468"/>
    </source>
</evidence>
<organism evidence="5 6">
    <name type="scientific">Filifactor alocis (strain ATCC 35896 / CCUG 47790 / D40 B5)</name>
    <name type="common">Fusobacterium alocis</name>
    <dbReference type="NCBI Taxonomy" id="546269"/>
    <lineage>
        <taxon>Bacteria</taxon>
        <taxon>Bacillati</taxon>
        <taxon>Bacillota</taxon>
        <taxon>Clostridia</taxon>
        <taxon>Peptostreptococcales</taxon>
        <taxon>Filifactoraceae</taxon>
        <taxon>Filifactor</taxon>
    </lineage>
</organism>
<evidence type="ECO:0000256" key="1">
    <source>
        <dbReference type="ARBA" id="ARBA00022793"/>
    </source>
</evidence>
<evidence type="ECO:0000256" key="2">
    <source>
        <dbReference type="ARBA" id="ARBA00023145"/>
    </source>
</evidence>
<keyword evidence="3 5" id="KW-0456">Lyase</keyword>
<proteinExistence type="predicted"/>
<dbReference type="PANTHER" id="PTHR10067:SF17">
    <property type="entry name" value="PHOSPHATIDYLSERINE DECARBOXYLASE PROENZYME 2"/>
    <property type="match status" value="1"/>
</dbReference>
<dbReference type="Pfam" id="PF02666">
    <property type="entry name" value="PS_Dcarbxylase"/>
    <property type="match status" value="1"/>
</dbReference>
<dbReference type="GO" id="GO:0008654">
    <property type="term" value="P:phospholipid biosynthetic process"/>
    <property type="evidence" value="ECO:0007669"/>
    <property type="project" value="InterPro"/>
</dbReference>
<dbReference type="STRING" id="546269.HMPREF0389_00004"/>
<dbReference type="KEGG" id="faa:HMPREF0389_00004"/>
<dbReference type="EMBL" id="CP002390">
    <property type="protein sequence ID" value="EFE28092.2"/>
    <property type="molecule type" value="Genomic_DNA"/>
</dbReference>
<name>D6GR01_FILAD</name>
<dbReference type="RefSeq" id="WP_014262286.1">
    <property type="nucleotide sequence ID" value="NC_016630.1"/>
</dbReference>
<dbReference type="eggNOG" id="COG0688">
    <property type="taxonomic scope" value="Bacteria"/>
</dbReference>